<evidence type="ECO:0000313" key="1">
    <source>
        <dbReference type="EMBL" id="CUU72838.1"/>
    </source>
</evidence>
<dbReference type="EMBL" id="FAUW01000001">
    <property type="protein sequence ID" value="CUU72838.1"/>
    <property type="molecule type" value="Genomic_DNA"/>
</dbReference>
<dbReference type="RefSeq" id="WP_059430885.1">
    <property type="nucleotide sequence ID" value="NZ_FAUT01000002.1"/>
</dbReference>
<dbReference type="GeneID" id="29473576"/>
<dbReference type="InterPro" id="IPR029058">
    <property type="entry name" value="AB_hydrolase_fold"/>
</dbReference>
<proteinExistence type="predicted"/>
<dbReference type="AlphaFoldDB" id="A0A9W5AMV3"/>
<sequence>MLKNYIEKIIYDMPNFYRSELHKKCLNSDYKNSLIISFSFIKEAFSLYKYIDNFDVLYFSCESNVYYLSNVEAINSFMDMIIKEHNYTNVILVGTSKGGFASCLYGILLAKRLKDINFNALSFSGRGGVIVSGE</sequence>
<name>A0A9W5AMV3_CAMHY</name>
<reference evidence="1 2" key="1">
    <citation type="submission" date="2015-11" db="EMBL/GenBank/DDBJ databases">
        <authorList>
            <consortium name="Pathogen Informatics"/>
        </authorList>
    </citation>
    <scope>NUCLEOTIDE SEQUENCE [LARGE SCALE GENOMIC DNA]</scope>
    <source>
        <strain evidence="1 2">006A-0191</strain>
    </source>
</reference>
<dbReference type="SUPFAM" id="SSF53474">
    <property type="entry name" value="alpha/beta-Hydrolases"/>
    <property type="match status" value="1"/>
</dbReference>
<dbReference type="Proteomes" id="UP000052257">
    <property type="component" value="Unassembled WGS sequence"/>
</dbReference>
<organism evidence="1 2">
    <name type="scientific">Campylobacter hyointestinalis subsp. hyointestinalis</name>
    <dbReference type="NCBI Taxonomy" id="91352"/>
    <lineage>
        <taxon>Bacteria</taxon>
        <taxon>Pseudomonadati</taxon>
        <taxon>Campylobacterota</taxon>
        <taxon>Epsilonproteobacteria</taxon>
        <taxon>Campylobacterales</taxon>
        <taxon>Campylobacteraceae</taxon>
        <taxon>Campylobacter</taxon>
    </lineage>
</organism>
<evidence type="ECO:0000313" key="2">
    <source>
        <dbReference type="Proteomes" id="UP000052257"/>
    </source>
</evidence>
<comment type="caution">
    <text evidence="1">The sequence shown here is derived from an EMBL/GenBank/DDBJ whole genome shotgun (WGS) entry which is preliminary data.</text>
</comment>
<accession>A0A9W5AMV3</accession>
<protein>
    <submittedName>
        <fullName evidence="1">Uncharacterized protein</fullName>
    </submittedName>
</protein>
<gene>
    <name evidence="1" type="ORF">ERS739220_00457</name>
</gene>